<evidence type="ECO:0000256" key="3">
    <source>
        <dbReference type="ARBA" id="ARBA00009797"/>
    </source>
</evidence>
<evidence type="ECO:0000256" key="11">
    <source>
        <dbReference type="ARBA" id="ARBA00030412"/>
    </source>
</evidence>
<keyword evidence="13" id="KW-1185">Reference proteome</keyword>
<evidence type="ECO:0000256" key="10">
    <source>
        <dbReference type="ARBA" id="ARBA00023014"/>
    </source>
</evidence>
<dbReference type="EMBL" id="OZ004255">
    <property type="protein sequence ID" value="CAK7900384.1"/>
    <property type="molecule type" value="Genomic_DNA"/>
</dbReference>
<comment type="similarity">
    <text evidence="3">Belongs to the EXO5 family.</text>
</comment>
<gene>
    <name evidence="12" type="primary">EXO5</name>
    <name evidence="12" type="ORF">CAAN4_C07118</name>
</gene>
<evidence type="ECO:0000256" key="5">
    <source>
        <dbReference type="ARBA" id="ARBA00013561"/>
    </source>
</evidence>
<evidence type="ECO:0000313" key="13">
    <source>
        <dbReference type="Proteomes" id="UP001497600"/>
    </source>
</evidence>
<evidence type="ECO:0000256" key="9">
    <source>
        <dbReference type="ARBA" id="ARBA00023004"/>
    </source>
</evidence>
<accession>A0ABP0EAD9</accession>
<evidence type="ECO:0000256" key="8">
    <source>
        <dbReference type="ARBA" id="ARBA00022839"/>
    </source>
</evidence>
<keyword evidence="10" id="KW-0411">Iron-sulfur</keyword>
<keyword evidence="6" id="KW-0004">4Fe-4S</keyword>
<evidence type="ECO:0000256" key="7">
    <source>
        <dbReference type="ARBA" id="ARBA00022722"/>
    </source>
</evidence>
<comment type="cofactor">
    <cofactor evidence="1">
        <name>Mg(2+)</name>
        <dbReference type="ChEBI" id="CHEBI:18420"/>
    </cofactor>
</comment>
<evidence type="ECO:0000256" key="6">
    <source>
        <dbReference type="ARBA" id="ARBA00022485"/>
    </source>
</evidence>
<keyword evidence="7" id="KW-0540">Nuclease</keyword>
<evidence type="ECO:0000313" key="12">
    <source>
        <dbReference type="EMBL" id="CAK7900384.1"/>
    </source>
</evidence>
<organism evidence="12 13">
    <name type="scientific">[Candida] anglica</name>
    <dbReference type="NCBI Taxonomy" id="148631"/>
    <lineage>
        <taxon>Eukaryota</taxon>
        <taxon>Fungi</taxon>
        <taxon>Dikarya</taxon>
        <taxon>Ascomycota</taxon>
        <taxon>Saccharomycotina</taxon>
        <taxon>Pichiomycetes</taxon>
        <taxon>Debaryomycetaceae</taxon>
        <taxon>Kurtzmaniella</taxon>
    </lineage>
</organism>
<dbReference type="PANTHER" id="PTHR14464:SF4">
    <property type="entry name" value="EXONUCLEASE V"/>
    <property type="match status" value="1"/>
</dbReference>
<dbReference type="InterPro" id="IPR019190">
    <property type="entry name" value="EXOV"/>
</dbReference>
<name>A0ABP0EAD9_9ASCO</name>
<evidence type="ECO:0000256" key="2">
    <source>
        <dbReference type="ARBA" id="ARBA00001966"/>
    </source>
</evidence>
<comment type="cofactor">
    <cofactor evidence="2">
        <name>[4Fe-4S] cluster</name>
        <dbReference type="ChEBI" id="CHEBI:49883"/>
    </cofactor>
</comment>
<dbReference type="Pfam" id="PF09810">
    <property type="entry name" value="Exo5"/>
    <property type="match status" value="2"/>
</dbReference>
<evidence type="ECO:0000256" key="1">
    <source>
        <dbReference type="ARBA" id="ARBA00001946"/>
    </source>
</evidence>
<proteinExistence type="inferred from homology"/>
<protein>
    <recommendedName>
        <fullName evidence="5">Exonuclease V, mitochondrial</fullName>
    </recommendedName>
    <alternativeName>
        <fullName evidence="11">Defects in morphology protein 1</fullName>
    </alternativeName>
</protein>
<keyword evidence="6" id="KW-0479">Metal-binding</keyword>
<dbReference type="Proteomes" id="UP001497600">
    <property type="component" value="Chromosome C"/>
</dbReference>
<dbReference type="GO" id="GO:0004527">
    <property type="term" value="F:exonuclease activity"/>
    <property type="evidence" value="ECO:0007669"/>
    <property type="project" value="UniProtKB-KW"/>
</dbReference>
<keyword evidence="8 12" id="KW-0269">Exonuclease</keyword>
<evidence type="ECO:0000256" key="4">
    <source>
        <dbReference type="ARBA" id="ARBA00011245"/>
    </source>
</evidence>
<comment type="subunit">
    <text evidence="4">Monomer.</text>
</comment>
<keyword evidence="9" id="KW-0408">Iron</keyword>
<dbReference type="PANTHER" id="PTHR14464">
    <property type="entry name" value="EXONUCLEASE V"/>
    <property type="match status" value="1"/>
</dbReference>
<keyword evidence="8 12" id="KW-0378">Hydrolase</keyword>
<reference evidence="12 13" key="1">
    <citation type="submission" date="2024-01" db="EMBL/GenBank/DDBJ databases">
        <authorList>
            <consortium name="Genoscope - CEA"/>
            <person name="William W."/>
        </authorList>
    </citation>
    <scope>NUCLEOTIDE SEQUENCE [LARGE SCALE GENOMIC DNA]</scope>
    <source>
        <strain evidence="12 13">29B2s-10</strain>
    </source>
</reference>
<sequence length="608" mass="70576">MRRGVLIFRRVYSSVKEPYSRVVTLKVPVSRTSNKKSSPVKDKLQVLQISDKEGEEILQKFILPSKDDKTKSSVKPKKAKTVDVIDKDVMQVANAFGLRDDDQLPLVKPKSIQESPFEYMSNHNSDRSLVKSPRLSVTKLLTKSWCELRQYYEVYAGSPKRAQTVSMEIGTEHHLQLELATHKPVDVTNLHSIIHNNELRLVETMNQRVQETSDPHLLEVLQETNRAVLELLKGRESENTLAMDWLNNVMMKLVTLVRRSDAREILVHGYANFETGEYRTKLPLHPRRDVMVSGIIDYLKITPEEDYRFFKELEEWSLNEFPQVNGMELVDLTKFIPMAKQLIHEYEAGYSLAVVDVKTRQNRRLPGFESVLQGAKLQVANYRKLLAIMGDNQTIAYNMLLENARRRHIDVDYPIALQTALEMLRTSGDLVFKDFIRLAQGQPIGFEPYDKFIQETYLQGDHVPFYDFTHLLDEGKQDEFINEEGFDYSVLLTPEIIRVWKVPLTLRYFAARSSQMYEMIEPLLKEDIAVEYHDRKTGECFSNNQYKYNEVELDQQLHHAVEFWNGSRAPEAVDNLSKCKWCQFSSRCSIPNPHLSFSLGQKLRHLVQ</sequence>